<sequence length="43" mass="4908">MKSPPLLHFTLHASVLDLVAFVRLSLFKTKKYLICGWNDEGFA</sequence>
<keyword evidence="1" id="KW-0472">Membrane</keyword>
<gene>
    <name evidence="2" type="ORF">HanXRQr2_Chr17g0815341</name>
</gene>
<dbReference type="AlphaFoldDB" id="A0A9K3GUR4"/>
<protein>
    <submittedName>
        <fullName evidence="2">Uncharacterized protein</fullName>
    </submittedName>
</protein>
<reference evidence="2" key="1">
    <citation type="journal article" date="2017" name="Nature">
        <title>The sunflower genome provides insights into oil metabolism, flowering and Asterid evolution.</title>
        <authorList>
            <person name="Badouin H."/>
            <person name="Gouzy J."/>
            <person name="Grassa C.J."/>
            <person name="Murat F."/>
            <person name="Staton S.E."/>
            <person name="Cottret L."/>
            <person name="Lelandais-Briere C."/>
            <person name="Owens G.L."/>
            <person name="Carrere S."/>
            <person name="Mayjonade B."/>
            <person name="Legrand L."/>
            <person name="Gill N."/>
            <person name="Kane N.C."/>
            <person name="Bowers J.E."/>
            <person name="Hubner S."/>
            <person name="Bellec A."/>
            <person name="Berard A."/>
            <person name="Berges H."/>
            <person name="Blanchet N."/>
            <person name="Boniface M.C."/>
            <person name="Brunel D."/>
            <person name="Catrice O."/>
            <person name="Chaidir N."/>
            <person name="Claudel C."/>
            <person name="Donnadieu C."/>
            <person name="Faraut T."/>
            <person name="Fievet G."/>
            <person name="Helmstetter N."/>
            <person name="King M."/>
            <person name="Knapp S.J."/>
            <person name="Lai Z."/>
            <person name="Le Paslier M.C."/>
            <person name="Lippi Y."/>
            <person name="Lorenzon L."/>
            <person name="Mandel J.R."/>
            <person name="Marage G."/>
            <person name="Marchand G."/>
            <person name="Marquand E."/>
            <person name="Bret-Mestries E."/>
            <person name="Morien E."/>
            <person name="Nambeesan S."/>
            <person name="Nguyen T."/>
            <person name="Pegot-Espagnet P."/>
            <person name="Pouilly N."/>
            <person name="Raftis F."/>
            <person name="Sallet E."/>
            <person name="Schiex T."/>
            <person name="Thomas J."/>
            <person name="Vandecasteele C."/>
            <person name="Vares D."/>
            <person name="Vear F."/>
            <person name="Vautrin S."/>
            <person name="Crespi M."/>
            <person name="Mangin B."/>
            <person name="Burke J.M."/>
            <person name="Salse J."/>
            <person name="Munos S."/>
            <person name="Vincourt P."/>
            <person name="Rieseberg L.H."/>
            <person name="Langlade N.B."/>
        </authorList>
    </citation>
    <scope>NUCLEOTIDE SEQUENCE</scope>
    <source>
        <tissue evidence="2">Leaves</tissue>
    </source>
</reference>
<organism evidence="2 3">
    <name type="scientific">Helianthus annuus</name>
    <name type="common">Common sunflower</name>
    <dbReference type="NCBI Taxonomy" id="4232"/>
    <lineage>
        <taxon>Eukaryota</taxon>
        <taxon>Viridiplantae</taxon>
        <taxon>Streptophyta</taxon>
        <taxon>Embryophyta</taxon>
        <taxon>Tracheophyta</taxon>
        <taxon>Spermatophyta</taxon>
        <taxon>Magnoliopsida</taxon>
        <taxon>eudicotyledons</taxon>
        <taxon>Gunneridae</taxon>
        <taxon>Pentapetalae</taxon>
        <taxon>asterids</taxon>
        <taxon>campanulids</taxon>
        <taxon>Asterales</taxon>
        <taxon>Asteraceae</taxon>
        <taxon>Asteroideae</taxon>
        <taxon>Heliantheae alliance</taxon>
        <taxon>Heliantheae</taxon>
        <taxon>Helianthus</taxon>
    </lineage>
</organism>
<accession>A0A9K3GUR4</accession>
<comment type="caution">
    <text evidence="2">The sequence shown here is derived from an EMBL/GenBank/DDBJ whole genome shotgun (WGS) entry which is preliminary data.</text>
</comment>
<dbReference type="EMBL" id="MNCJ02000332">
    <property type="protein sequence ID" value="KAF5756492.1"/>
    <property type="molecule type" value="Genomic_DNA"/>
</dbReference>
<reference evidence="2" key="2">
    <citation type="submission" date="2020-06" db="EMBL/GenBank/DDBJ databases">
        <title>Helianthus annuus Genome sequencing and assembly Release 2.</title>
        <authorList>
            <person name="Gouzy J."/>
            <person name="Langlade N."/>
            <person name="Munos S."/>
        </authorList>
    </citation>
    <scope>NUCLEOTIDE SEQUENCE</scope>
    <source>
        <tissue evidence="2">Leaves</tissue>
    </source>
</reference>
<evidence type="ECO:0000313" key="2">
    <source>
        <dbReference type="EMBL" id="KAF5756492.1"/>
    </source>
</evidence>
<keyword evidence="1" id="KW-1133">Transmembrane helix</keyword>
<keyword evidence="3" id="KW-1185">Reference proteome</keyword>
<evidence type="ECO:0000313" key="3">
    <source>
        <dbReference type="Proteomes" id="UP000215914"/>
    </source>
</evidence>
<name>A0A9K3GUR4_HELAN</name>
<evidence type="ECO:0000256" key="1">
    <source>
        <dbReference type="SAM" id="Phobius"/>
    </source>
</evidence>
<feature type="transmembrane region" description="Helical" evidence="1">
    <location>
        <begin position="6"/>
        <end position="26"/>
    </location>
</feature>
<keyword evidence="1" id="KW-0812">Transmembrane</keyword>
<dbReference type="Proteomes" id="UP000215914">
    <property type="component" value="Unassembled WGS sequence"/>
</dbReference>
<dbReference type="Gramene" id="mRNA:HanXRQr2_Chr17g0815341">
    <property type="protein sequence ID" value="mRNA:HanXRQr2_Chr17g0815341"/>
    <property type="gene ID" value="HanXRQr2_Chr17g0815341"/>
</dbReference>
<proteinExistence type="predicted"/>